<organism evidence="3 4">
    <name type="scientific">Halocaridina rubra</name>
    <name type="common">Hawaiian red shrimp</name>
    <dbReference type="NCBI Taxonomy" id="373956"/>
    <lineage>
        <taxon>Eukaryota</taxon>
        <taxon>Metazoa</taxon>
        <taxon>Ecdysozoa</taxon>
        <taxon>Arthropoda</taxon>
        <taxon>Crustacea</taxon>
        <taxon>Multicrustacea</taxon>
        <taxon>Malacostraca</taxon>
        <taxon>Eumalacostraca</taxon>
        <taxon>Eucarida</taxon>
        <taxon>Decapoda</taxon>
        <taxon>Pleocyemata</taxon>
        <taxon>Caridea</taxon>
        <taxon>Atyoidea</taxon>
        <taxon>Atyidae</taxon>
        <taxon>Halocaridina</taxon>
    </lineage>
</organism>
<dbReference type="SMART" id="SM00186">
    <property type="entry name" value="FBG"/>
    <property type="match status" value="1"/>
</dbReference>
<name>A0AAN8WNB1_HALRR</name>
<gene>
    <name evidence="3" type="primary">FIBCD1_2</name>
    <name evidence="3" type="ORF">SK128_013185</name>
</gene>
<dbReference type="InterPro" id="IPR036056">
    <property type="entry name" value="Fibrinogen-like_C"/>
</dbReference>
<evidence type="ECO:0000259" key="2">
    <source>
        <dbReference type="PROSITE" id="PS51406"/>
    </source>
</evidence>
<sequence length="507" mass="56937">MALRTAIITTLPLLYLNFIVGEPEITDSPIHYISYEEGLRSKDVDTAYVIGEAVANEFNRYVPALSDNLRSELSGIRNDINRQFNSLKIYMDDKLERIEREAPLNDARGDTSTPSHSSIVHSHEAMIRHNLAMAELRRLGADLTKAMNEEVGKLRDEFRTSLDLLRERVENSTQGMASRLEGEFTLRSEESVNMLKKVFFLTRSQMGLIQSQLNNISASLQIAGGLGEVVDTDNLQVSTLSSGNETKDTTTTTTVSFVSTTFDETTTNIITSSVPVTTLMPKDIPRDCMAAKLQGSLTSGVTLIRPNENREPQRVWCDQETDGGGWTVMVRRQPQSIQLDFKRSWQSYRNGFGDPDGEYWIGLEALHQLTKNTAYSLRIDIKGDGEEATSLYDYFSVGEEQYGSRGYELEVGGYNEASTAGDAMEYHNGMDFSTYDEDNDGASGGSCANWSGGGGWWYNYCYYSNPTGIYAPEDLPPNSKADHFLEWRKWQGYYAYLSHLVMMIRPQ</sequence>
<dbReference type="PROSITE" id="PS51406">
    <property type="entry name" value="FIBRINOGEN_C_2"/>
    <property type="match status" value="1"/>
</dbReference>
<dbReference type="InterPro" id="IPR002181">
    <property type="entry name" value="Fibrinogen_a/b/g_C_dom"/>
</dbReference>
<keyword evidence="1" id="KW-0732">Signal</keyword>
<feature type="chain" id="PRO_5042884588" evidence="1">
    <location>
        <begin position="22"/>
        <end position="507"/>
    </location>
</feature>
<dbReference type="GO" id="GO:0005615">
    <property type="term" value="C:extracellular space"/>
    <property type="evidence" value="ECO:0007669"/>
    <property type="project" value="TreeGrafter"/>
</dbReference>
<dbReference type="Pfam" id="PF00147">
    <property type="entry name" value="Fibrinogen_C"/>
    <property type="match status" value="1"/>
</dbReference>
<evidence type="ECO:0000313" key="4">
    <source>
        <dbReference type="Proteomes" id="UP001381693"/>
    </source>
</evidence>
<dbReference type="NCBIfam" id="NF040941">
    <property type="entry name" value="GGGWT_bact"/>
    <property type="match status" value="1"/>
</dbReference>
<dbReference type="CDD" id="cd00087">
    <property type="entry name" value="FReD"/>
    <property type="match status" value="1"/>
</dbReference>
<comment type="caution">
    <text evidence="3">The sequence shown here is derived from an EMBL/GenBank/DDBJ whole genome shotgun (WGS) entry which is preliminary data.</text>
</comment>
<protein>
    <submittedName>
        <fullName evidence="3">Fibrinogen C domain-containing protein 1</fullName>
    </submittedName>
</protein>
<dbReference type="Gene3D" id="3.90.215.10">
    <property type="entry name" value="Gamma Fibrinogen, chain A, domain 1"/>
    <property type="match status" value="1"/>
</dbReference>
<dbReference type="EMBL" id="JAXCGZ010016991">
    <property type="protein sequence ID" value="KAK7069255.1"/>
    <property type="molecule type" value="Genomic_DNA"/>
</dbReference>
<keyword evidence="4" id="KW-1185">Reference proteome</keyword>
<dbReference type="Proteomes" id="UP001381693">
    <property type="component" value="Unassembled WGS sequence"/>
</dbReference>
<feature type="domain" description="Fibrinogen C-terminal" evidence="2">
    <location>
        <begin position="279"/>
        <end position="507"/>
    </location>
</feature>
<proteinExistence type="predicted"/>
<dbReference type="InterPro" id="IPR050373">
    <property type="entry name" value="Fibrinogen_C-term_domain"/>
</dbReference>
<reference evidence="3 4" key="1">
    <citation type="submission" date="2023-11" db="EMBL/GenBank/DDBJ databases">
        <title>Halocaridina rubra genome assembly.</title>
        <authorList>
            <person name="Smith C."/>
        </authorList>
    </citation>
    <scope>NUCLEOTIDE SEQUENCE [LARGE SCALE GENOMIC DNA]</scope>
    <source>
        <strain evidence="3">EP-1</strain>
        <tissue evidence="3">Whole</tissue>
    </source>
</reference>
<dbReference type="PANTHER" id="PTHR19143">
    <property type="entry name" value="FIBRINOGEN/TENASCIN/ANGIOPOEITIN"/>
    <property type="match status" value="1"/>
</dbReference>
<dbReference type="AlphaFoldDB" id="A0AAN8WNB1"/>
<dbReference type="SUPFAM" id="SSF56496">
    <property type="entry name" value="Fibrinogen C-terminal domain-like"/>
    <property type="match status" value="1"/>
</dbReference>
<dbReference type="InterPro" id="IPR014716">
    <property type="entry name" value="Fibrinogen_a/b/g_C_1"/>
</dbReference>
<evidence type="ECO:0000256" key="1">
    <source>
        <dbReference type="SAM" id="SignalP"/>
    </source>
</evidence>
<evidence type="ECO:0000313" key="3">
    <source>
        <dbReference type="EMBL" id="KAK7069255.1"/>
    </source>
</evidence>
<dbReference type="PANTHER" id="PTHR19143:SF444">
    <property type="entry name" value="PROTEIN SCABROUS"/>
    <property type="match status" value="1"/>
</dbReference>
<feature type="signal peptide" evidence="1">
    <location>
        <begin position="1"/>
        <end position="21"/>
    </location>
</feature>
<accession>A0AAN8WNB1</accession>